<keyword evidence="4 7" id="KW-0812">Transmembrane</keyword>
<evidence type="ECO:0000256" key="2">
    <source>
        <dbReference type="ARBA" id="ARBA00022448"/>
    </source>
</evidence>
<dbReference type="GO" id="GO:0055085">
    <property type="term" value="P:transmembrane transport"/>
    <property type="evidence" value="ECO:0007669"/>
    <property type="project" value="InterPro"/>
</dbReference>
<feature type="transmembrane region" description="Helical" evidence="7">
    <location>
        <begin position="92"/>
        <end position="117"/>
    </location>
</feature>
<evidence type="ECO:0000256" key="3">
    <source>
        <dbReference type="ARBA" id="ARBA00022475"/>
    </source>
</evidence>
<evidence type="ECO:0000256" key="7">
    <source>
        <dbReference type="RuleBase" id="RU363032"/>
    </source>
</evidence>
<dbReference type="Proteomes" id="UP000304148">
    <property type="component" value="Chromosome"/>
</dbReference>
<dbReference type="EMBL" id="LS992241">
    <property type="protein sequence ID" value="SYX82315.1"/>
    <property type="molecule type" value="Genomic_DNA"/>
</dbReference>
<dbReference type="InterPro" id="IPR000515">
    <property type="entry name" value="MetI-like"/>
</dbReference>
<accession>A0A383R5F0</accession>
<dbReference type="SUPFAM" id="SSF161098">
    <property type="entry name" value="MetI-like"/>
    <property type="match status" value="1"/>
</dbReference>
<feature type="transmembrane region" description="Helical" evidence="7">
    <location>
        <begin position="239"/>
        <end position="260"/>
    </location>
</feature>
<protein>
    <submittedName>
        <fullName evidence="9">Diguanylate cyclase</fullName>
    </submittedName>
</protein>
<dbReference type="PANTHER" id="PTHR43163">
    <property type="entry name" value="DIPEPTIDE TRANSPORT SYSTEM PERMEASE PROTEIN DPPB-RELATED"/>
    <property type="match status" value="1"/>
</dbReference>
<evidence type="ECO:0000256" key="5">
    <source>
        <dbReference type="ARBA" id="ARBA00022989"/>
    </source>
</evidence>
<feature type="transmembrane region" description="Helical" evidence="7">
    <location>
        <begin position="129"/>
        <end position="150"/>
    </location>
</feature>
<dbReference type="CDD" id="cd06261">
    <property type="entry name" value="TM_PBP2"/>
    <property type="match status" value="1"/>
</dbReference>
<dbReference type="Gene3D" id="1.10.3720.10">
    <property type="entry name" value="MetI-like"/>
    <property type="match status" value="1"/>
</dbReference>
<feature type="domain" description="ABC transmembrane type-1" evidence="8">
    <location>
        <begin position="93"/>
        <end position="304"/>
    </location>
</feature>
<keyword evidence="3" id="KW-1003">Cell membrane</keyword>
<dbReference type="RefSeq" id="WP_065291988.1">
    <property type="nucleotide sequence ID" value="NZ_LS992241.1"/>
</dbReference>
<dbReference type="InterPro" id="IPR035906">
    <property type="entry name" value="MetI-like_sf"/>
</dbReference>
<evidence type="ECO:0000313" key="10">
    <source>
        <dbReference type="Proteomes" id="UP000304148"/>
    </source>
</evidence>
<feature type="transmembrane region" description="Helical" evidence="7">
    <location>
        <begin position="12"/>
        <end position="30"/>
    </location>
</feature>
<keyword evidence="2 7" id="KW-0813">Transport</keyword>
<evidence type="ECO:0000313" key="9">
    <source>
        <dbReference type="EMBL" id="SYX82315.1"/>
    </source>
</evidence>
<evidence type="ECO:0000256" key="1">
    <source>
        <dbReference type="ARBA" id="ARBA00004651"/>
    </source>
</evidence>
<dbReference type="AlphaFoldDB" id="A0A383R5F0"/>
<feature type="transmembrane region" description="Helical" evidence="7">
    <location>
        <begin position="283"/>
        <end position="308"/>
    </location>
</feature>
<evidence type="ECO:0000256" key="6">
    <source>
        <dbReference type="ARBA" id="ARBA00023136"/>
    </source>
</evidence>
<proteinExistence type="inferred from homology"/>
<name>A0A383R5F0_PAEAL</name>
<comment type="subcellular location">
    <subcellularLocation>
        <location evidence="1 7">Cell membrane</location>
        <topology evidence="1 7">Multi-pass membrane protein</topology>
    </subcellularLocation>
</comment>
<dbReference type="Pfam" id="PF00528">
    <property type="entry name" value="BPD_transp_1"/>
    <property type="match status" value="1"/>
</dbReference>
<keyword evidence="6 7" id="KW-0472">Membrane</keyword>
<keyword evidence="5 7" id="KW-1133">Transmembrane helix</keyword>
<comment type="similarity">
    <text evidence="7">Belongs to the binding-protein-dependent transport system permease family.</text>
</comment>
<gene>
    <name evidence="9" type="ORF">PBLR_10737</name>
</gene>
<dbReference type="PANTHER" id="PTHR43163:SF9">
    <property type="entry name" value="ABC TRANSPORTER PERMEASE PROTEIN"/>
    <property type="match status" value="1"/>
</dbReference>
<dbReference type="GO" id="GO:0005886">
    <property type="term" value="C:plasma membrane"/>
    <property type="evidence" value="ECO:0007669"/>
    <property type="project" value="UniProtKB-SubCell"/>
</dbReference>
<sequence length="318" mass="35492">MKQYAIRRLLQLVPTIIGVSVILFAVFALAPGNFIDSNPTISKERAAELKAIHGLDKPLTERYFTWASNTLKGDLGMSIQHKQPVTTVLNRYMWNSFMIAAIVLVLSWAIAILVGVFSAIRQYSFFDGVVTFLVFALMSLPSFFVGLYAIKALAVDFKIFPVGGMYTSGSNATGLAHFWDLVHHLMLPVIVLTALSVGSLTRYFRTSMLEVIRQDYIRTARAKGLKERTVIFKHALRNAMLPAITLLGIELPGLFGGAMITEKIFNWPGIGRINLEAITSRDYFLLMGFTMFLALLTVVGNFLADVLYRVADPRVRMK</sequence>
<organism evidence="9 10">
    <name type="scientific">Paenibacillus alvei</name>
    <name type="common">Bacillus alvei</name>
    <dbReference type="NCBI Taxonomy" id="44250"/>
    <lineage>
        <taxon>Bacteria</taxon>
        <taxon>Bacillati</taxon>
        <taxon>Bacillota</taxon>
        <taxon>Bacilli</taxon>
        <taxon>Bacillales</taxon>
        <taxon>Paenibacillaceae</taxon>
        <taxon>Paenibacillus</taxon>
    </lineage>
</organism>
<evidence type="ECO:0000256" key="4">
    <source>
        <dbReference type="ARBA" id="ARBA00022692"/>
    </source>
</evidence>
<dbReference type="PROSITE" id="PS50928">
    <property type="entry name" value="ABC_TM1"/>
    <property type="match status" value="1"/>
</dbReference>
<feature type="transmembrane region" description="Helical" evidence="7">
    <location>
        <begin position="185"/>
        <end position="204"/>
    </location>
</feature>
<reference evidence="10" key="1">
    <citation type="submission" date="2018-08" db="EMBL/GenBank/DDBJ databases">
        <authorList>
            <person name="Chevrot R."/>
        </authorList>
    </citation>
    <scope>NUCLEOTIDE SEQUENCE [LARGE SCALE GENOMIC DNA]</scope>
</reference>
<evidence type="ECO:0000259" key="8">
    <source>
        <dbReference type="PROSITE" id="PS50928"/>
    </source>
</evidence>